<dbReference type="InterPro" id="IPR004993">
    <property type="entry name" value="GH3"/>
</dbReference>
<keyword evidence="4" id="KW-1185">Reference proteome</keyword>
<feature type="domain" description="GH3 middle" evidence="1">
    <location>
        <begin position="304"/>
        <end position="371"/>
    </location>
</feature>
<evidence type="ECO:0000259" key="1">
    <source>
        <dbReference type="Pfam" id="PF23571"/>
    </source>
</evidence>
<dbReference type="EMBL" id="JASHID010000001">
    <property type="protein sequence ID" value="MDI9863097.1"/>
    <property type="molecule type" value="Genomic_DNA"/>
</dbReference>
<comment type="caution">
    <text evidence="3">The sequence shown here is derived from an EMBL/GenBank/DDBJ whole genome shotgun (WGS) entry which is preliminary data.</text>
</comment>
<gene>
    <name evidence="3" type="ORF">QM480_02070</name>
</gene>
<sequence>MAIVGNLLKKGIGLTTVIQRKKTNHAKLQKKTLIKLLNKARFTQFGDKFNFEDIMNAALFSDDKEYYTKFKNQVPVYDYNKMYAEWWYKAHEGEKNVAWPGRVKYFALSSGTSEAASKHIPVTKDMVKAIHRTSIRQILSLGAYKNLPPQLYEKGYLMLGGSTELQQMGTHYEGDLSGITAGKIPFWFERFYKPGKKIAATRDWSEKLDKITKQAKNWDIGFIVGVPAWIQLLMEKIIKEYGVNNIHDIWPNLEIFCHGGVSFEPYKQGFEKLLGRPITYIETYLASEGFLAYQTHPNSDMRLVLNNGIFFEFVPFNENNFDSDGTMVERPETLMIDEVEEGKEYALLISTVSGTWRYLIGDTIKFTNKKNAEIVITGRTKHFLSLCGEHLSVDNMNKAIELASKHFNIDIREFTVVGKKAETTFAHNWYVGTDDKIEEAALEQFIDKTLCEINDDYPVERKHALREMKVHVLPTKTFYDFLASKGKTGGQNKFPRVIKKKEQIEDWENFLSK</sequence>
<name>A0ABT6YI56_9BACT</name>
<dbReference type="RefSeq" id="WP_283368428.1">
    <property type="nucleotide sequence ID" value="NZ_JASHID010000001.1"/>
</dbReference>
<evidence type="ECO:0000313" key="3">
    <source>
        <dbReference type="EMBL" id="MDI9863097.1"/>
    </source>
</evidence>
<organism evidence="3 4">
    <name type="scientific">Flectobacillus longus</name>
    <dbReference type="NCBI Taxonomy" id="2984207"/>
    <lineage>
        <taxon>Bacteria</taxon>
        <taxon>Pseudomonadati</taxon>
        <taxon>Bacteroidota</taxon>
        <taxon>Cytophagia</taxon>
        <taxon>Cytophagales</taxon>
        <taxon>Flectobacillaceae</taxon>
        <taxon>Flectobacillus</taxon>
    </lineage>
</organism>
<dbReference type="InterPro" id="IPR055378">
    <property type="entry name" value="GH3_C"/>
</dbReference>
<evidence type="ECO:0000259" key="2">
    <source>
        <dbReference type="Pfam" id="PF23572"/>
    </source>
</evidence>
<protein>
    <submittedName>
        <fullName evidence="3">GH3 auxin-responsive promoter family protein</fullName>
    </submittedName>
</protein>
<dbReference type="Pfam" id="PF23572">
    <property type="entry name" value="GH3_C"/>
    <property type="match status" value="1"/>
</dbReference>
<accession>A0ABT6YI56</accession>
<feature type="domain" description="GH3 C-terminal" evidence="2">
    <location>
        <begin position="395"/>
        <end position="501"/>
    </location>
</feature>
<dbReference type="Pfam" id="PF03321">
    <property type="entry name" value="GH3"/>
    <property type="match status" value="2"/>
</dbReference>
<dbReference type="Proteomes" id="UP001236569">
    <property type="component" value="Unassembled WGS sequence"/>
</dbReference>
<proteinExistence type="predicted"/>
<dbReference type="Pfam" id="PF23571">
    <property type="entry name" value="GH3_M"/>
    <property type="match status" value="1"/>
</dbReference>
<dbReference type="InterPro" id="IPR055377">
    <property type="entry name" value="GH3_M"/>
</dbReference>
<evidence type="ECO:0000313" key="4">
    <source>
        <dbReference type="Proteomes" id="UP001236569"/>
    </source>
</evidence>
<reference evidence="3 4" key="1">
    <citation type="submission" date="2023-05" db="EMBL/GenBank/DDBJ databases">
        <title>Novel species of genus Flectobacillus isolated from stream in China.</title>
        <authorList>
            <person name="Lu H."/>
        </authorList>
    </citation>
    <scope>NUCLEOTIDE SEQUENCE [LARGE SCALE GENOMIC DNA]</scope>
    <source>
        <strain evidence="3 4">DC10W</strain>
    </source>
</reference>
<dbReference type="PANTHER" id="PTHR31901:SF9">
    <property type="entry name" value="GH3 DOMAIN-CONTAINING PROTEIN"/>
    <property type="match status" value="1"/>
</dbReference>
<dbReference type="PANTHER" id="PTHR31901">
    <property type="entry name" value="GH3 DOMAIN-CONTAINING PROTEIN"/>
    <property type="match status" value="1"/>
</dbReference>